<proteinExistence type="predicted"/>
<organism evidence="1 2">
    <name type="scientific">Bathymodiolus thermophilus thioautotrophic gill symbiont</name>
    <dbReference type="NCBI Taxonomy" id="2360"/>
    <lineage>
        <taxon>Bacteria</taxon>
        <taxon>Pseudomonadati</taxon>
        <taxon>Pseudomonadota</taxon>
        <taxon>Gammaproteobacteria</taxon>
        <taxon>sulfur-oxidizing symbionts</taxon>
    </lineage>
</organism>
<evidence type="ECO:0000313" key="1">
    <source>
        <dbReference type="EMBL" id="AYQ55806.1"/>
    </source>
</evidence>
<protein>
    <submittedName>
        <fullName evidence="1">Uncharacterized protein</fullName>
    </submittedName>
</protein>
<name>A0A3G3IIY7_9GAMM</name>
<dbReference type="KEGG" id="bthg:MS2017_0036"/>
<gene>
    <name evidence="1" type="ORF">MS2017_0036</name>
</gene>
<evidence type="ECO:0000313" key="2">
    <source>
        <dbReference type="Proteomes" id="UP000278334"/>
    </source>
</evidence>
<accession>A0A3G3IIY7</accession>
<dbReference type="RefSeq" id="WP_122950880.1">
    <property type="nucleotide sequence ID" value="NZ_CP024634.1"/>
</dbReference>
<dbReference type="Proteomes" id="UP000278334">
    <property type="component" value="Chromosome"/>
</dbReference>
<sequence>MNNRENRIAPIVEKFNVYQQNSKLYVVMEFNTQLLAFNSWDVGVIVEAATNTGDYLSGTGFVWNKGALGANSVVLELDTSGIDDGTYMHVDKYELTQFLLGSVISADSKSVMRETWSDTAKSQFEDRSRNIPVDSKLDNLPARYIDTQMATKVDAQDYISSADEYDMLRIIDFSLHQNSTAIKLTFTANQKIDPIDPWDCGESLADSEGNVIPGVIYTEGNQSTDTIIMVFDTTNYTGLVFLNTWEIAGTLYDEVQNDMGQFISVMLPDTVTSKMDDYYEGLVIPQGSLVVDMSAPDTDGDNGGLYPIITDTKSEQVDKTSVDSENPKATNFEFQQTENTIQEERSDTVKKHFKEAEWRITTAPEDKNFIPATTLPDNVTSNTETNESLNILDLFPLGKPFNGTAIRHQSIDEVAVKAIEIVPVVVATTATIDTLGDIFDGSTL</sequence>
<reference evidence="1 2" key="1">
    <citation type="submission" date="2017-11" db="EMBL/GenBank/DDBJ databases">
        <title>Genome sequence of the bacterial symbiont EPR9N from a vent mussel Bathymodiolus thermophilus.</title>
        <authorList>
            <person name="Won Y.-J."/>
        </authorList>
    </citation>
    <scope>NUCLEOTIDE SEQUENCE [LARGE SCALE GENOMIC DNA]</scope>
    <source>
        <strain evidence="1 2">EPR9N</strain>
    </source>
</reference>
<dbReference type="AlphaFoldDB" id="A0A3G3IIY7"/>
<dbReference type="EMBL" id="CP024634">
    <property type="protein sequence ID" value="AYQ55806.1"/>
    <property type="molecule type" value="Genomic_DNA"/>
</dbReference>